<evidence type="ECO:0000313" key="2">
    <source>
        <dbReference type="EMBL" id="GGG61507.1"/>
    </source>
</evidence>
<sequence length="93" mass="10365">MPHDAAGKLNCRALLGNRPKRRALQTRVAAKVAPLGLPRGVERSQAQHQEVKRFYGLVKELNPQLEQEAQRQVAQQRIHQAVQQHSRGGGIGM</sequence>
<proteinExistence type="predicted"/>
<evidence type="ECO:0000313" key="3">
    <source>
        <dbReference type="Proteomes" id="UP000601361"/>
    </source>
</evidence>
<name>A0ABQ1X683_9BACT</name>
<comment type="caution">
    <text evidence="2">The sequence shown here is derived from an EMBL/GenBank/DDBJ whole genome shotgun (WGS) entry which is preliminary data.</text>
</comment>
<feature type="region of interest" description="Disordered" evidence="1">
    <location>
        <begin position="72"/>
        <end position="93"/>
    </location>
</feature>
<gene>
    <name evidence="2" type="ORF">GCM10011378_41910</name>
</gene>
<evidence type="ECO:0000256" key="1">
    <source>
        <dbReference type="SAM" id="MobiDB-lite"/>
    </source>
</evidence>
<accession>A0ABQ1X683</accession>
<dbReference type="Proteomes" id="UP000601361">
    <property type="component" value="Unassembled WGS sequence"/>
</dbReference>
<reference evidence="3" key="1">
    <citation type="journal article" date="2019" name="Int. J. Syst. Evol. Microbiol.">
        <title>The Global Catalogue of Microorganisms (GCM) 10K type strain sequencing project: providing services to taxonomists for standard genome sequencing and annotation.</title>
        <authorList>
            <consortium name="The Broad Institute Genomics Platform"/>
            <consortium name="The Broad Institute Genome Sequencing Center for Infectious Disease"/>
            <person name="Wu L."/>
            <person name="Ma J."/>
        </authorList>
    </citation>
    <scope>NUCLEOTIDE SEQUENCE [LARGE SCALE GENOMIC DNA]</scope>
    <source>
        <strain evidence="3">CGMCC 1.12990</strain>
    </source>
</reference>
<protein>
    <submittedName>
        <fullName evidence="2">Uncharacterized protein</fullName>
    </submittedName>
</protein>
<dbReference type="EMBL" id="BMGS01000017">
    <property type="protein sequence ID" value="GGG61507.1"/>
    <property type="molecule type" value="Genomic_DNA"/>
</dbReference>
<organism evidence="2 3">
    <name type="scientific">Hymenobacter glacieicola</name>
    <dbReference type="NCBI Taxonomy" id="1562124"/>
    <lineage>
        <taxon>Bacteria</taxon>
        <taxon>Pseudomonadati</taxon>
        <taxon>Bacteroidota</taxon>
        <taxon>Cytophagia</taxon>
        <taxon>Cytophagales</taxon>
        <taxon>Hymenobacteraceae</taxon>
        <taxon>Hymenobacter</taxon>
    </lineage>
</organism>
<keyword evidence="3" id="KW-1185">Reference proteome</keyword>